<name>A0A3M7SPH5_BRAPC</name>
<dbReference type="EMBL" id="REGN01001038">
    <property type="protein sequence ID" value="RNA37510.1"/>
    <property type="molecule type" value="Genomic_DNA"/>
</dbReference>
<reference evidence="1 2" key="1">
    <citation type="journal article" date="2018" name="Sci. Rep.">
        <title>Genomic signatures of local adaptation to the degree of environmental predictability in rotifers.</title>
        <authorList>
            <person name="Franch-Gras L."/>
            <person name="Hahn C."/>
            <person name="Garcia-Roger E.M."/>
            <person name="Carmona M.J."/>
            <person name="Serra M."/>
            <person name="Gomez A."/>
        </authorList>
    </citation>
    <scope>NUCLEOTIDE SEQUENCE [LARGE SCALE GENOMIC DNA]</scope>
    <source>
        <strain evidence="1">HYR1</strain>
    </source>
</reference>
<evidence type="ECO:0000313" key="1">
    <source>
        <dbReference type="EMBL" id="RNA37510.1"/>
    </source>
</evidence>
<keyword evidence="2" id="KW-1185">Reference proteome</keyword>
<comment type="caution">
    <text evidence="1">The sequence shown here is derived from an EMBL/GenBank/DDBJ whole genome shotgun (WGS) entry which is preliminary data.</text>
</comment>
<dbReference type="AlphaFoldDB" id="A0A3M7SPH5"/>
<sequence>MKTHPSFFSEINAITLSLKTYSTVKNAFSKKTPLSAHFCKHPPFFSSRLKSVNMFLNDGGNLLPTGFLNSSLRICFHSGSFKKFSILKSPPASVTGSSIFGTLWMGVDFVSSGLKQSFPCLNLLCFCIDEWTNSCTDLIEFSVFGLNIFFNCCSREINVKLSKMAYNHGHSQKQQIRNLKTYLISLKRYRQIVKKHILKRIIPQNTQTYSLVPHKPKKNLGTCNKHYLAHFNVALWLETFTSALDVTLTPTDDEIQKSLSQQKLKLNKGSEEDSGKDLRRYFFQNLRNPL</sequence>
<organism evidence="1 2">
    <name type="scientific">Brachionus plicatilis</name>
    <name type="common">Marine rotifer</name>
    <name type="synonym">Brachionus muelleri</name>
    <dbReference type="NCBI Taxonomy" id="10195"/>
    <lineage>
        <taxon>Eukaryota</taxon>
        <taxon>Metazoa</taxon>
        <taxon>Spiralia</taxon>
        <taxon>Gnathifera</taxon>
        <taxon>Rotifera</taxon>
        <taxon>Eurotatoria</taxon>
        <taxon>Monogononta</taxon>
        <taxon>Pseudotrocha</taxon>
        <taxon>Ploima</taxon>
        <taxon>Brachionidae</taxon>
        <taxon>Brachionus</taxon>
    </lineage>
</organism>
<accession>A0A3M7SPH5</accession>
<evidence type="ECO:0000313" key="2">
    <source>
        <dbReference type="Proteomes" id="UP000276133"/>
    </source>
</evidence>
<protein>
    <submittedName>
        <fullName evidence="1">Uncharacterized protein</fullName>
    </submittedName>
</protein>
<dbReference type="Proteomes" id="UP000276133">
    <property type="component" value="Unassembled WGS sequence"/>
</dbReference>
<proteinExistence type="predicted"/>
<gene>
    <name evidence="1" type="ORF">BpHYR1_005148</name>
</gene>